<name>A0A212K5V9_9BACT</name>
<dbReference type="InterPro" id="IPR010992">
    <property type="entry name" value="IHF-like_DNA-bd_dom_sf"/>
</dbReference>
<dbReference type="EMBL" id="FLUP01000001">
    <property type="protein sequence ID" value="SBW07109.1"/>
    <property type="molecule type" value="Genomic_DNA"/>
</dbReference>
<dbReference type="Gene3D" id="4.10.520.10">
    <property type="entry name" value="IHF-like DNA-binding proteins"/>
    <property type="match status" value="1"/>
</dbReference>
<comment type="similarity">
    <text evidence="1 4">Belongs to the bacterial histone-like protein family.</text>
</comment>
<dbReference type="SUPFAM" id="SSF47729">
    <property type="entry name" value="IHF-like DNA-binding proteins"/>
    <property type="match status" value="1"/>
</dbReference>
<dbReference type="PRINTS" id="PR01727">
    <property type="entry name" value="DNABINDINGHU"/>
</dbReference>
<dbReference type="Pfam" id="PF00216">
    <property type="entry name" value="Bac_DNA_binding"/>
    <property type="match status" value="1"/>
</dbReference>
<organism evidence="5">
    <name type="scientific">uncultured Desulfovibrio sp</name>
    <dbReference type="NCBI Taxonomy" id="167968"/>
    <lineage>
        <taxon>Bacteria</taxon>
        <taxon>Pseudomonadati</taxon>
        <taxon>Thermodesulfobacteriota</taxon>
        <taxon>Desulfovibrionia</taxon>
        <taxon>Desulfovibrionales</taxon>
        <taxon>Desulfovibrionaceae</taxon>
        <taxon>Desulfovibrio</taxon>
        <taxon>environmental samples</taxon>
    </lineage>
</organism>
<dbReference type="CDD" id="cd00591">
    <property type="entry name" value="HU_IHF"/>
    <property type="match status" value="1"/>
</dbReference>
<sequence length="94" mass="10145">MTKAELLNEIYKEHGGELPAKYVVENTFDAMCKVFQAELLGGGEVSLPGVGKLKVKATAARKGRNPQTGESIDIPAGQRVTFSPSKELKEALKK</sequence>
<dbReference type="GO" id="GO:0030261">
    <property type="term" value="P:chromosome condensation"/>
    <property type="evidence" value="ECO:0007669"/>
    <property type="project" value="UniProtKB-KW"/>
</dbReference>
<evidence type="ECO:0000256" key="4">
    <source>
        <dbReference type="RuleBase" id="RU003939"/>
    </source>
</evidence>
<protein>
    <submittedName>
        <fullName evidence="5">DNA-binding protein HU 2</fullName>
    </submittedName>
</protein>
<keyword evidence="3 5" id="KW-0238">DNA-binding</keyword>
<dbReference type="PANTHER" id="PTHR33175">
    <property type="entry name" value="DNA-BINDING PROTEIN HU"/>
    <property type="match status" value="1"/>
</dbReference>
<gene>
    <name evidence="5" type="primary">hup</name>
    <name evidence="5" type="ORF">KM92DES2_12290</name>
</gene>
<dbReference type="SMART" id="SM00411">
    <property type="entry name" value="BHL"/>
    <property type="match status" value="1"/>
</dbReference>
<evidence type="ECO:0000256" key="3">
    <source>
        <dbReference type="ARBA" id="ARBA00023125"/>
    </source>
</evidence>
<dbReference type="RefSeq" id="WP_296936409.1">
    <property type="nucleotide sequence ID" value="NZ_LT598928.1"/>
</dbReference>
<keyword evidence="2" id="KW-0226">DNA condensation</keyword>
<accession>A0A212K5V9</accession>
<evidence type="ECO:0000313" key="5">
    <source>
        <dbReference type="EMBL" id="SBW07109.1"/>
    </source>
</evidence>
<evidence type="ECO:0000256" key="2">
    <source>
        <dbReference type="ARBA" id="ARBA00023067"/>
    </source>
</evidence>
<dbReference type="GO" id="GO:0030527">
    <property type="term" value="F:structural constituent of chromatin"/>
    <property type="evidence" value="ECO:0007669"/>
    <property type="project" value="InterPro"/>
</dbReference>
<reference evidence="5" key="1">
    <citation type="submission" date="2016-04" db="EMBL/GenBank/DDBJ databases">
        <authorList>
            <person name="Evans L.H."/>
            <person name="Alamgir A."/>
            <person name="Owens N."/>
            <person name="Weber N.D."/>
            <person name="Virtaneva K."/>
            <person name="Barbian K."/>
            <person name="Babar A."/>
            <person name="Rosenke K."/>
        </authorList>
    </citation>
    <scope>NUCLEOTIDE SEQUENCE</scope>
    <source>
        <strain evidence="5">92-2</strain>
    </source>
</reference>
<dbReference type="AlphaFoldDB" id="A0A212K5V9"/>
<dbReference type="PANTHER" id="PTHR33175:SF3">
    <property type="entry name" value="DNA-BINDING PROTEIN HU-BETA"/>
    <property type="match status" value="1"/>
</dbReference>
<proteinExistence type="inferred from homology"/>
<dbReference type="InterPro" id="IPR000119">
    <property type="entry name" value="Hist_DNA-bd"/>
</dbReference>
<dbReference type="GO" id="GO:0003677">
    <property type="term" value="F:DNA binding"/>
    <property type="evidence" value="ECO:0007669"/>
    <property type="project" value="UniProtKB-KW"/>
</dbReference>
<evidence type="ECO:0000256" key="1">
    <source>
        <dbReference type="ARBA" id="ARBA00010529"/>
    </source>
</evidence>